<comment type="caution">
    <text evidence="7">The sequence shown here is derived from an EMBL/GenBank/DDBJ whole genome shotgun (WGS) entry which is preliminary data.</text>
</comment>
<dbReference type="PIRSF" id="PIRSF006324">
    <property type="entry name" value="LeuE"/>
    <property type="match status" value="1"/>
</dbReference>
<comment type="subcellular location">
    <subcellularLocation>
        <location evidence="1">Cell membrane</location>
        <topology evidence="1">Multi-pass membrane protein</topology>
    </subcellularLocation>
</comment>
<accession>A0A3M9MIM0</accession>
<evidence type="ECO:0000256" key="6">
    <source>
        <dbReference type="SAM" id="Phobius"/>
    </source>
</evidence>
<dbReference type="GO" id="GO:0015171">
    <property type="term" value="F:amino acid transmembrane transporter activity"/>
    <property type="evidence" value="ECO:0007669"/>
    <property type="project" value="TreeGrafter"/>
</dbReference>
<protein>
    <submittedName>
        <fullName evidence="7">LysE family translocator</fullName>
    </submittedName>
</protein>
<gene>
    <name evidence="7" type="ORF">EFY87_01905</name>
</gene>
<dbReference type="AlphaFoldDB" id="A0A3M9MIM0"/>
<dbReference type="PANTHER" id="PTHR30086:SF20">
    <property type="entry name" value="ARGININE EXPORTER PROTEIN ARGO-RELATED"/>
    <property type="match status" value="1"/>
</dbReference>
<evidence type="ECO:0000313" key="8">
    <source>
        <dbReference type="Proteomes" id="UP000271678"/>
    </source>
</evidence>
<feature type="transmembrane region" description="Helical" evidence="6">
    <location>
        <begin position="41"/>
        <end position="63"/>
    </location>
</feature>
<name>A0A3M9MIM0_9MICO</name>
<reference evidence="7 8" key="1">
    <citation type="submission" date="2018-11" db="EMBL/GenBank/DDBJ databases">
        <title>Draft genome of Simplicispira Flexivirga sp. BO-16.</title>
        <authorList>
            <person name="Im W.T."/>
        </authorList>
    </citation>
    <scope>NUCLEOTIDE SEQUENCE [LARGE SCALE GENOMIC DNA]</scope>
    <source>
        <strain evidence="7 8">BO-16</strain>
    </source>
</reference>
<keyword evidence="3 6" id="KW-0812">Transmembrane</keyword>
<feature type="transmembrane region" description="Helical" evidence="6">
    <location>
        <begin position="150"/>
        <end position="175"/>
    </location>
</feature>
<evidence type="ECO:0000256" key="1">
    <source>
        <dbReference type="ARBA" id="ARBA00004651"/>
    </source>
</evidence>
<keyword evidence="8" id="KW-1185">Reference proteome</keyword>
<proteinExistence type="predicted"/>
<dbReference type="OrthoDB" id="3175972at2"/>
<dbReference type="PANTHER" id="PTHR30086">
    <property type="entry name" value="ARGININE EXPORTER PROTEIN ARGO"/>
    <property type="match status" value="1"/>
</dbReference>
<keyword evidence="4 6" id="KW-1133">Transmembrane helix</keyword>
<keyword evidence="5 6" id="KW-0472">Membrane</keyword>
<keyword evidence="2" id="KW-1003">Cell membrane</keyword>
<dbReference type="InterPro" id="IPR001123">
    <property type="entry name" value="LeuE-type"/>
</dbReference>
<feature type="transmembrane region" description="Helical" evidence="6">
    <location>
        <begin position="187"/>
        <end position="205"/>
    </location>
</feature>
<dbReference type="RefSeq" id="WP_123269607.1">
    <property type="nucleotide sequence ID" value="NZ_RJJQ01000001.1"/>
</dbReference>
<evidence type="ECO:0000256" key="2">
    <source>
        <dbReference type="ARBA" id="ARBA00022475"/>
    </source>
</evidence>
<evidence type="ECO:0000256" key="5">
    <source>
        <dbReference type="ARBA" id="ARBA00023136"/>
    </source>
</evidence>
<sequence>MTQYLSFVALAIVLAIAPGPDSLLTLRSTLIGGRRRGAWTAVGILVANIVQGVLAASGLGAILVHAETVFRIIKWVGAAYLAYLGFLAIRAAWRMQSGEAAVVTGAAMRRSPWSAARQGFLCNITNPKVLAFNIAVLPQFVGEHASVATLLTYAMTLAAVGSVVLVALVAIAGIASRVLQRVTVRRSIEGATGVVMLGFAGALVAESS</sequence>
<evidence type="ECO:0000313" key="7">
    <source>
        <dbReference type="EMBL" id="RNI25402.1"/>
    </source>
</evidence>
<feature type="transmembrane region" description="Helical" evidence="6">
    <location>
        <begin position="75"/>
        <end position="93"/>
    </location>
</feature>
<dbReference type="EMBL" id="RJJQ01000001">
    <property type="protein sequence ID" value="RNI25402.1"/>
    <property type="molecule type" value="Genomic_DNA"/>
</dbReference>
<organism evidence="7 8">
    <name type="scientific">Flexivirga caeni</name>
    <dbReference type="NCBI Taxonomy" id="2294115"/>
    <lineage>
        <taxon>Bacteria</taxon>
        <taxon>Bacillati</taxon>
        <taxon>Actinomycetota</taxon>
        <taxon>Actinomycetes</taxon>
        <taxon>Micrococcales</taxon>
        <taxon>Dermacoccaceae</taxon>
        <taxon>Flexivirga</taxon>
    </lineage>
</organism>
<evidence type="ECO:0000256" key="4">
    <source>
        <dbReference type="ARBA" id="ARBA00022989"/>
    </source>
</evidence>
<dbReference type="Pfam" id="PF01810">
    <property type="entry name" value="LysE"/>
    <property type="match status" value="1"/>
</dbReference>
<evidence type="ECO:0000256" key="3">
    <source>
        <dbReference type="ARBA" id="ARBA00022692"/>
    </source>
</evidence>
<dbReference type="Proteomes" id="UP000271678">
    <property type="component" value="Unassembled WGS sequence"/>
</dbReference>
<dbReference type="GO" id="GO:0005886">
    <property type="term" value="C:plasma membrane"/>
    <property type="evidence" value="ECO:0007669"/>
    <property type="project" value="UniProtKB-SubCell"/>
</dbReference>